<evidence type="ECO:0000256" key="1">
    <source>
        <dbReference type="SAM" id="MobiDB-lite"/>
    </source>
</evidence>
<reference evidence="2 3" key="1">
    <citation type="submission" date="2020-08" db="EMBL/GenBank/DDBJ databases">
        <title>Genomic Encyclopedia of Type Strains, Phase IV (KMG-IV): sequencing the most valuable type-strain genomes for metagenomic binning, comparative biology and taxonomic classification.</title>
        <authorList>
            <person name="Goeker M."/>
        </authorList>
    </citation>
    <scope>NUCLEOTIDE SEQUENCE [LARGE SCALE GENOMIC DNA]</scope>
    <source>
        <strain evidence="2 3">DSM 26736</strain>
    </source>
</reference>
<accession>A0A840YRI8</accession>
<dbReference type="Proteomes" id="UP000527143">
    <property type="component" value="Unassembled WGS sequence"/>
</dbReference>
<keyword evidence="3" id="KW-1185">Reference proteome</keyword>
<feature type="region of interest" description="Disordered" evidence="1">
    <location>
        <begin position="51"/>
        <end position="73"/>
    </location>
</feature>
<proteinExistence type="predicted"/>
<organism evidence="2 3">
    <name type="scientific">Sphingomonas xinjiangensis</name>
    <dbReference type="NCBI Taxonomy" id="643568"/>
    <lineage>
        <taxon>Bacteria</taxon>
        <taxon>Pseudomonadati</taxon>
        <taxon>Pseudomonadota</taxon>
        <taxon>Alphaproteobacteria</taxon>
        <taxon>Sphingomonadales</taxon>
        <taxon>Sphingomonadaceae</taxon>
        <taxon>Sphingomonas</taxon>
    </lineage>
</organism>
<evidence type="ECO:0000313" key="3">
    <source>
        <dbReference type="Proteomes" id="UP000527143"/>
    </source>
</evidence>
<sequence>MAARTLAQFTITTDAEGDYVLHLEDEDGETMEFTASYEQLDLIVEAIEEQLDTDEEDMLGVDDDEDADTEEKE</sequence>
<comment type="caution">
    <text evidence="2">The sequence shown here is derived from an EMBL/GenBank/DDBJ whole genome shotgun (WGS) entry which is preliminary data.</text>
</comment>
<evidence type="ECO:0000313" key="2">
    <source>
        <dbReference type="EMBL" id="MBB5711653.1"/>
    </source>
</evidence>
<dbReference type="RefSeq" id="WP_184088844.1">
    <property type="nucleotide sequence ID" value="NZ_JACIJF010000009.1"/>
</dbReference>
<name>A0A840YRI8_9SPHN</name>
<dbReference type="EMBL" id="JACIJF010000009">
    <property type="protein sequence ID" value="MBB5711653.1"/>
    <property type="molecule type" value="Genomic_DNA"/>
</dbReference>
<protein>
    <submittedName>
        <fullName evidence="2">Uncharacterized protein YegP (UPF0339 family)</fullName>
    </submittedName>
</protein>
<gene>
    <name evidence="2" type="ORF">FHT02_002904</name>
</gene>
<dbReference type="AlphaFoldDB" id="A0A840YRI8"/>